<name>A0A0K1IXE3_HALGI</name>
<evidence type="ECO:0000313" key="10">
    <source>
        <dbReference type="Proteomes" id="UP000066124"/>
    </source>
</evidence>
<dbReference type="GO" id="GO:0007165">
    <property type="term" value="P:signal transduction"/>
    <property type="evidence" value="ECO:0007669"/>
    <property type="project" value="TreeGrafter"/>
</dbReference>
<keyword evidence="9" id="KW-0614">Plasmid</keyword>
<dbReference type="Pfam" id="PF00459">
    <property type="entry name" value="Inositol_P"/>
    <property type="match status" value="1"/>
</dbReference>
<comment type="catalytic activity">
    <reaction evidence="1">
        <text>beta-D-fructose 1,6-bisphosphate + H2O = beta-D-fructose 6-phosphate + phosphate</text>
        <dbReference type="Rhea" id="RHEA:11064"/>
        <dbReference type="ChEBI" id="CHEBI:15377"/>
        <dbReference type="ChEBI" id="CHEBI:32966"/>
        <dbReference type="ChEBI" id="CHEBI:43474"/>
        <dbReference type="ChEBI" id="CHEBI:57634"/>
        <dbReference type="EC" id="3.1.3.11"/>
    </reaction>
</comment>
<dbReference type="GO" id="GO:0046872">
    <property type="term" value="F:metal ion binding"/>
    <property type="evidence" value="ECO:0007669"/>
    <property type="project" value="UniProtKB-KW"/>
</dbReference>
<dbReference type="EMBL" id="CP011948">
    <property type="protein sequence ID" value="AKU09141.1"/>
    <property type="molecule type" value="Genomic_DNA"/>
</dbReference>
<evidence type="ECO:0000256" key="2">
    <source>
        <dbReference type="ARBA" id="ARBA00013093"/>
    </source>
</evidence>
<proteinExistence type="inferred from homology"/>
<evidence type="ECO:0000256" key="5">
    <source>
        <dbReference type="ARBA" id="ARBA00022842"/>
    </source>
</evidence>
<accession>A0A0K1IXE3</accession>
<feature type="binding site" evidence="8">
    <location>
        <position position="79"/>
    </location>
    <ligand>
        <name>Mg(2+)</name>
        <dbReference type="ChEBI" id="CHEBI:18420"/>
        <label>1</label>
        <note>catalytic</note>
    </ligand>
</feature>
<dbReference type="PANTHER" id="PTHR20854:SF4">
    <property type="entry name" value="INOSITOL-1-MONOPHOSPHATASE-RELATED"/>
    <property type="match status" value="1"/>
</dbReference>
<dbReference type="Proteomes" id="UP000066124">
    <property type="component" value="Plasmid pHG1"/>
</dbReference>
<dbReference type="GO" id="GO:0008934">
    <property type="term" value="F:inositol monophosphate 1-phosphatase activity"/>
    <property type="evidence" value="ECO:0007669"/>
    <property type="project" value="TreeGrafter"/>
</dbReference>
<keyword evidence="5 8" id="KW-0460">Magnesium</keyword>
<dbReference type="EC" id="3.1.3.11" evidence="2"/>
<dbReference type="Gene3D" id="3.40.190.80">
    <property type="match status" value="1"/>
</dbReference>
<dbReference type="PROSITE" id="PS00629">
    <property type="entry name" value="IMP_1"/>
    <property type="match status" value="1"/>
</dbReference>
<keyword evidence="4" id="KW-0378">Hydrolase</keyword>
<comment type="cofactor">
    <cofactor evidence="8">
        <name>Mg(2+)</name>
        <dbReference type="ChEBI" id="CHEBI:18420"/>
    </cofactor>
</comment>
<evidence type="ECO:0000256" key="6">
    <source>
        <dbReference type="ARBA" id="ARBA00023277"/>
    </source>
</evidence>
<evidence type="ECO:0000256" key="1">
    <source>
        <dbReference type="ARBA" id="ARBA00001273"/>
    </source>
</evidence>
<dbReference type="PATRIC" id="fig|35746.4.peg.3250"/>
<dbReference type="InterPro" id="IPR000760">
    <property type="entry name" value="Inositol_monophosphatase-like"/>
</dbReference>
<dbReference type="GeneID" id="25247309"/>
<feature type="binding site" evidence="8">
    <location>
        <position position="203"/>
    </location>
    <ligand>
        <name>Mg(2+)</name>
        <dbReference type="ChEBI" id="CHEBI:18420"/>
        <label>1</label>
        <note>catalytic</note>
    </ligand>
</feature>
<dbReference type="Gene3D" id="3.30.540.10">
    <property type="entry name" value="Fructose-1,6-Bisphosphatase, subunit A, domain 1"/>
    <property type="match status" value="1"/>
</dbReference>
<protein>
    <recommendedName>
        <fullName evidence="2">fructose-bisphosphatase</fullName>
        <ecNumber evidence="2">3.1.3.11</ecNumber>
    </recommendedName>
</protein>
<comment type="similarity">
    <text evidence="7">Belongs to the inositol monophosphatase superfamily. FBPase class 4 family.</text>
</comment>
<evidence type="ECO:0000256" key="3">
    <source>
        <dbReference type="ARBA" id="ARBA00022723"/>
    </source>
</evidence>
<evidence type="ECO:0000313" key="9">
    <source>
        <dbReference type="EMBL" id="AKU09141.1"/>
    </source>
</evidence>
<evidence type="ECO:0000256" key="4">
    <source>
        <dbReference type="ARBA" id="ARBA00022801"/>
    </source>
</evidence>
<geneLocation type="plasmid" evidence="9 10">
    <name>pHG1</name>
</geneLocation>
<dbReference type="SUPFAM" id="SSF56655">
    <property type="entry name" value="Carbohydrate phosphatase"/>
    <property type="match status" value="1"/>
</dbReference>
<dbReference type="PANTHER" id="PTHR20854">
    <property type="entry name" value="INOSITOL MONOPHOSPHATASE"/>
    <property type="match status" value="1"/>
</dbReference>
<evidence type="ECO:0000256" key="8">
    <source>
        <dbReference type="PIRSR" id="PIRSR600760-2"/>
    </source>
</evidence>
<organism evidence="9 10">
    <name type="scientific">Haloferax gibbonsii</name>
    <dbReference type="NCBI Taxonomy" id="35746"/>
    <lineage>
        <taxon>Archaea</taxon>
        <taxon>Methanobacteriati</taxon>
        <taxon>Methanobacteriota</taxon>
        <taxon>Stenosarchaea group</taxon>
        <taxon>Halobacteria</taxon>
        <taxon>Halobacteriales</taxon>
        <taxon>Haloferacaceae</taxon>
        <taxon>Haloferax</taxon>
    </lineage>
</organism>
<dbReference type="GO" id="GO:0042132">
    <property type="term" value="F:fructose 1,6-bisphosphate 1-phosphatase activity"/>
    <property type="evidence" value="ECO:0007669"/>
    <property type="project" value="UniProtKB-EC"/>
</dbReference>
<dbReference type="PRINTS" id="PR00377">
    <property type="entry name" value="IMPHPHTASES"/>
</dbReference>
<reference evidence="10" key="1">
    <citation type="journal article" date="2015" name="J. Biotechnol.">
        <title>Complete genome sequence of Haloferax gibbonsii strain ARA6, a potential producer of polyhydroxyalkanoates and halocins isolated from Araruama, Rio de Janeiro, Brasil.</title>
        <authorList>
            <person name="Pinto L.H."/>
            <person name="D'Alincourt Carvalho-Assef A.P."/>
            <person name="Vieira R.P."/>
            <person name="Clementino M.M."/>
            <person name="Albano R.M."/>
        </authorList>
    </citation>
    <scope>NUCLEOTIDE SEQUENCE [LARGE SCALE GENOMIC DNA]</scope>
    <source>
        <strain evidence="10">ARA6</strain>
        <plasmid evidence="10">Plasmid pHG1</plasmid>
    </source>
</reference>
<dbReference type="InterPro" id="IPR020583">
    <property type="entry name" value="Inositol_monoP_metal-BS"/>
</dbReference>
<dbReference type="RefSeq" id="WP_050459966.1">
    <property type="nucleotide sequence ID" value="NZ_CP011948.1"/>
</dbReference>
<keyword evidence="6" id="KW-0119">Carbohydrate metabolism</keyword>
<dbReference type="GO" id="GO:0006020">
    <property type="term" value="P:inositol metabolic process"/>
    <property type="evidence" value="ECO:0007669"/>
    <property type="project" value="TreeGrafter"/>
</dbReference>
<evidence type="ECO:0000256" key="7">
    <source>
        <dbReference type="ARBA" id="ARBA00038103"/>
    </source>
</evidence>
<feature type="binding site" evidence="8">
    <location>
        <position position="77"/>
    </location>
    <ligand>
        <name>Mg(2+)</name>
        <dbReference type="ChEBI" id="CHEBI:18420"/>
        <label>1</label>
        <note>catalytic</note>
    </ligand>
</feature>
<dbReference type="AlphaFoldDB" id="A0A0K1IXE3"/>
<feature type="binding site" evidence="8">
    <location>
        <position position="80"/>
    </location>
    <ligand>
        <name>Mg(2+)</name>
        <dbReference type="ChEBI" id="CHEBI:18420"/>
        <label>1</label>
        <note>catalytic</note>
    </ligand>
</feature>
<gene>
    <name evidence="9" type="ORF">ABY42_15115</name>
</gene>
<sequence>MGDDRYLWTAIRAAEVAGDELRARFESGSRERSRGPPADEAAEERIIEVISTAFPDDNVVSEECSPEFRPKPRWVIDPLDGTVNFHNGVPHFSVSVMYEGATRPDVGVVNYVPADQLYVAVEGEGAFVNGRELSVSNAAELSDALVVTGFDSLARANGDGAYLEALCESTQGVRRMGSAAAELALVAAGRFDVYFEQNLDMWDTRTGPLLVREAGGEVTHVEAIDDVTGDTVVASNQALHRQVISLMSRHSALG</sequence>
<keyword evidence="3 8" id="KW-0479">Metal-binding</keyword>
<dbReference type="KEGG" id="hgi:ABY42_15115"/>
<feature type="binding site" evidence="8">
    <location>
        <position position="62"/>
    </location>
    <ligand>
        <name>Mg(2+)</name>
        <dbReference type="ChEBI" id="CHEBI:18420"/>
        <label>1</label>
        <note>catalytic</note>
    </ligand>
</feature>